<dbReference type="InterPro" id="IPR044651">
    <property type="entry name" value="OTSB-like"/>
</dbReference>
<reference evidence="4" key="1">
    <citation type="submission" date="2020-02" db="EMBL/GenBank/DDBJ databases">
        <authorList>
            <person name="Meier V. D."/>
        </authorList>
    </citation>
    <scope>NUCLEOTIDE SEQUENCE</scope>
    <source>
        <strain evidence="4">AVDCRST_MAG06</strain>
    </source>
</reference>
<dbReference type="Pfam" id="PF02358">
    <property type="entry name" value="Trehalose_PPase"/>
    <property type="match status" value="2"/>
</dbReference>
<dbReference type="PANTHER" id="PTHR43768">
    <property type="entry name" value="TREHALOSE 6-PHOSPHATE PHOSPHATASE"/>
    <property type="match status" value="1"/>
</dbReference>
<evidence type="ECO:0000256" key="3">
    <source>
        <dbReference type="RuleBase" id="RU361117"/>
    </source>
</evidence>
<keyword evidence="3" id="KW-0460">Magnesium</keyword>
<dbReference type="EMBL" id="CADCUP010000016">
    <property type="protein sequence ID" value="CAA9372593.1"/>
    <property type="molecule type" value="Genomic_DNA"/>
</dbReference>
<dbReference type="SUPFAM" id="SSF56784">
    <property type="entry name" value="HAD-like"/>
    <property type="match status" value="1"/>
</dbReference>
<keyword evidence="3" id="KW-0479">Metal-binding</keyword>
<dbReference type="GO" id="GO:0046872">
    <property type="term" value="F:metal ion binding"/>
    <property type="evidence" value="ECO:0007669"/>
    <property type="project" value="UniProtKB-KW"/>
</dbReference>
<name>A0A6J4MYG3_9ACTN</name>
<sequence length="280" mass="29880">MELTSPEARRRYDAVVAVAKDTVVALDFDGTLSPIVVDPAEAHIHDEAADVLVDLAEVVRAIAVVTGRPARQALALGGLDEVGDRMSGSGRELYLFGQYGNERWSSTNRRVISPRPPHGLSSFLRELPGILRRAGTPEAYVEEKGLAVAVHTRRLADPEAAFERLLPMLRDAASRNDLMIEPGRLVAEVRAPGMHKGIAVHTLVEELGATGFVFGGDDRGDLEAFAAVAELRAAGLATLLVCAEDPGAEGPEELLELADIVVPGPDGVLALLRQLHADAR</sequence>
<comment type="catalytic activity">
    <reaction evidence="3">
        <text>alpha,alpha-trehalose 6-phosphate + H2O = alpha,alpha-trehalose + phosphate</text>
        <dbReference type="Rhea" id="RHEA:23420"/>
        <dbReference type="ChEBI" id="CHEBI:15377"/>
        <dbReference type="ChEBI" id="CHEBI:16551"/>
        <dbReference type="ChEBI" id="CHEBI:43474"/>
        <dbReference type="ChEBI" id="CHEBI:58429"/>
        <dbReference type="EC" id="3.1.3.12"/>
    </reaction>
</comment>
<dbReference type="GO" id="GO:0004805">
    <property type="term" value="F:trehalose-phosphatase activity"/>
    <property type="evidence" value="ECO:0007669"/>
    <property type="project" value="UniProtKB-EC"/>
</dbReference>
<organism evidence="4">
    <name type="scientific">uncultured Nocardioides sp</name>
    <dbReference type="NCBI Taxonomy" id="198441"/>
    <lineage>
        <taxon>Bacteria</taxon>
        <taxon>Bacillati</taxon>
        <taxon>Actinomycetota</taxon>
        <taxon>Actinomycetes</taxon>
        <taxon>Propionibacteriales</taxon>
        <taxon>Nocardioidaceae</taxon>
        <taxon>Nocardioides</taxon>
        <taxon>environmental samples</taxon>
    </lineage>
</organism>
<dbReference type="GO" id="GO:0005992">
    <property type="term" value="P:trehalose biosynthetic process"/>
    <property type="evidence" value="ECO:0007669"/>
    <property type="project" value="UniProtKB-UniPathway"/>
</dbReference>
<accession>A0A6J4MYG3</accession>
<dbReference type="InterPro" id="IPR036412">
    <property type="entry name" value="HAD-like_sf"/>
</dbReference>
<dbReference type="Gene3D" id="3.30.70.1020">
    <property type="entry name" value="Trehalose-6-phosphate phosphatase related protein, domain 2"/>
    <property type="match status" value="1"/>
</dbReference>
<evidence type="ECO:0000256" key="1">
    <source>
        <dbReference type="ARBA" id="ARBA00022801"/>
    </source>
</evidence>
<dbReference type="InterPro" id="IPR003337">
    <property type="entry name" value="Trehalose_PPase"/>
</dbReference>
<evidence type="ECO:0000313" key="4">
    <source>
        <dbReference type="EMBL" id="CAA9372593.1"/>
    </source>
</evidence>
<dbReference type="PANTHER" id="PTHR43768:SF3">
    <property type="entry name" value="TREHALOSE 6-PHOSPHATE PHOSPHATASE"/>
    <property type="match status" value="1"/>
</dbReference>
<proteinExistence type="inferred from homology"/>
<dbReference type="EC" id="3.1.3.12" evidence="3"/>
<comment type="function">
    <text evidence="2 3">Removes the phosphate from trehalose 6-phosphate to produce free trehalose.</text>
</comment>
<dbReference type="RefSeq" id="WP_295656205.1">
    <property type="nucleotide sequence ID" value="NZ_CADCUP010000016.1"/>
</dbReference>
<dbReference type="AlphaFoldDB" id="A0A6J4MYG3"/>
<comment type="pathway">
    <text evidence="3">Glycan biosynthesis; trehalose biosynthesis.</text>
</comment>
<dbReference type="Gene3D" id="3.40.50.1000">
    <property type="entry name" value="HAD superfamily/HAD-like"/>
    <property type="match status" value="1"/>
</dbReference>
<protein>
    <recommendedName>
        <fullName evidence="3">Trehalose 6-phosphate phosphatase</fullName>
        <ecNumber evidence="3">3.1.3.12</ecNumber>
    </recommendedName>
</protein>
<dbReference type="InterPro" id="IPR023214">
    <property type="entry name" value="HAD_sf"/>
</dbReference>
<keyword evidence="1 3" id="KW-0378">Hydrolase</keyword>
<comment type="cofactor">
    <cofactor evidence="3">
        <name>Mg(2+)</name>
        <dbReference type="ChEBI" id="CHEBI:18420"/>
    </cofactor>
</comment>
<dbReference type="UniPathway" id="UPA00299"/>
<evidence type="ECO:0000256" key="2">
    <source>
        <dbReference type="ARBA" id="ARBA00024179"/>
    </source>
</evidence>
<gene>
    <name evidence="4" type="ORF">AVDCRST_MAG06-189</name>
</gene>
<dbReference type="NCBIfam" id="TIGR00685">
    <property type="entry name" value="T6PP"/>
    <property type="match status" value="1"/>
</dbReference>
<comment type="similarity">
    <text evidence="3">Belongs to the trehalose phosphatase family.</text>
</comment>